<reference evidence="4 5" key="1">
    <citation type="submission" date="2016-09" db="EMBL/GenBank/DDBJ databases">
        <title>The draft genome of Dichanthelium oligosanthes: A C3 panicoid grass species.</title>
        <authorList>
            <person name="Studer A.J."/>
            <person name="Schnable J.C."/>
            <person name="Brutnell T.P."/>
        </authorList>
    </citation>
    <scope>NUCLEOTIDE SEQUENCE [LARGE SCALE GENOMIC DNA]</scope>
    <source>
        <strain evidence="5">cv. Kellogg 1175</strain>
        <tissue evidence="4">Leaf</tissue>
    </source>
</reference>
<organism evidence="4 5">
    <name type="scientific">Dichanthelium oligosanthes</name>
    <dbReference type="NCBI Taxonomy" id="888268"/>
    <lineage>
        <taxon>Eukaryota</taxon>
        <taxon>Viridiplantae</taxon>
        <taxon>Streptophyta</taxon>
        <taxon>Embryophyta</taxon>
        <taxon>Tracheophyta</taxon>
        <taxon>Spermatophyta</taxon>
        <taxon>Magnoliopsida</taxon>
        <taxon>Liliopsida</taxon>
        <taxon>Poales</taxon>
        <taxon>Poaceae</taxon>
        <taxon>PACMAD clade</taxon>
        <taxon>Panicoideae</taxon>
        <taxon>Panicodae</taxon>
        <taxon>Paniceae</taxon>
        <taxon>Dichantheliinae</taxon>
        <taxon>Dichanthelium</taxon>
    </lineage>
</organism>
<keyword evidence="2" id="KW-0732">Signal</keyword>
<evidence type="ECO:0000259" key="3">
    <source>
        <dbReference type="Pfam" id="PF13947"/>
    </source>
</evidence>
<proteinExistence type="predicted"/>
<evidence type="ECO:0000256" key="2">
    <source>
        <dbReference type="ARBA" id="ARBA00022729"/>
    </source>
</evidence>
<dbReference type="GO" id="GO:0016020">
    <property type="term" value="C:membrane"/>
    <property type="evidence" value="ECO:0007669"/>
    <property type="project" value="UniProtKB-SubCell"/>
</dbReference>
<gene>
    <name evidence="4" type="ORF">BAE44_0021392</name>
</gene>
<dbReference type="InterPro" id="IPR025287">
    <property type="entry name" value="WAK_GUB"/>
</dbReference>
<dbReference type="GO" id="GO:0030247">
    <property type="term" value="F:polysaccharide binding"/>
    <property type="evidence" value="ECO:0007669"/>
    <property type="project" value="InterPro"/>
</dbReference>
<dbReference type="Pfam" id="PF13947">
    <property type="entry name" value="GUB_WAK_bind"/>
    <property type="match status" value="1"/>
</dbReference>
<protein>
    <recommendedName>
        <fullName evidence="3">Wall-associated receptor kinase galacturonan-binding domain-containing protein</fullName>
    </recommendedName>
</protein>
<dbReference type="OrthoDB" id="659931at2759"/>
<evidence type="ECO:0000313" key="4">
    <source>
        <dbReference type="EMBL" id="OEL17589.1"/>
    </source>
</evidence>
<comment type="subcellular location">
    <subcellularLocation>
        <location evidence="1">Membrane</location>
        <topology evidence="1">Single-pass membrane protein</topology>
    </subcellularLocation>
</comment>
<accession>A0A1E5UXH4</accession>
<feature type="domain" description="Wall-associated receptor kinase galacturonan-binding" evidence="3">
    <location>
        <begin position="1"/>
        <end position="34"/>
    </location>
</feature>
<evidence type="ECO:0000313" key="5">
    <source>
        <dbReference type="Proteomes" id="UP000095767"/>
    </source>
</evidence>
<comment type="caution">
    <text evidence="4">The sequence shown here is derived from an EMBL/GenBank/DDBJ whole genome shotgun (WGS) entry which is preliminary data.</text>
</comment>
<keyword evidence="5" id="KW-1185">Reference proteome</keyword>
<dbReference type="AlphaFoldDB" id="A0A1E5UXH4"/>
<name>A0A1E5UXH4_9POAL</name>
<dbReference type="EMBL" id="LWDX02059473">
    <property type="protein sequence ID" value="OEL17589.1"/>
    <property type="molecule type" value="Genomic_DNA"/>
</dbReference>
<evidence type="ECO:0000256" key="1">
    <source>
        <dbReference type="ARBA" id="ARBA00004167"/>
    </source>
</evidence>
<sequence>MNISYPFGIGRGCFRPGFEVTCNHSTRSLKLFLTNTTTEIVHQYPSDVRPLKIFLTNITYEIVEQYPLGVVEASIVFNIATRPGAFGNYSRSWEAARKSLFSGGIQLW</sequence>
<dbReference type="Proteomes" id="UP000095767">
    <property type="component" value="Unassembled WGS sequence"/>
</dbReference>